<dbReference type="InterPro" id="IPR017508">
    <property type="entry name" value="HipA_N1"/>
</dbReference>
<evidence type="ECO:0000313" key="2">
    <source>
        <dbReference type="EMBL" id="MEX6688045.1"/>
    </source>
</evidence>
<dbReference type="PANTHER" id="PTHR37419">
    <property type="entry name" value="SERINE/THREONINE-PROTEIN KINASE TOXIN HIPA"/>
    <property type="match status" value="1"/>
</dbReference>
<dbReference type="RefSeq" id="WP_369329452.1">
    <property type="nucleotide sequence ID" value="NZ_JAULBC010000003.1"/>
</dbReference>
<dbReference type="EMBL" id="JAULBC010000003">
    <property type="protein sequence ID" value="MEX6688045.1"/>
    <property type="molecule type" value="Genomic_DNA"/>
</dbReference>
<accession>A0ABV3ZEU3</accession>
<name>A0ABV3ZEU3_9BACT</name>
<gene>
    <name evidence="2" type="ORF">QTN47_11095</name>
</gene>
<sequence>MAKTGKVFYGDVFAGLIAETDEGYEFYYDDAYLKTDHAKPVSLTLPLRNSPYKSKVLFAFFDGLIPEGWLLDLAVEHWKVRPDDRFELLLLACRDTIGAVTVFPENE</sequence>
<evidence type="ECO:0000259" key="1">
    <source>
        <dbReference type="Pfam" id="PF13657"/>
    </source>
</evidence>
<comment type="caution">
    <text evidence="2">The sequence shown here is derived from an EMBL/GenBank/DDBJ whole genome shotgun (WGS) entry which is preliminary data.</text>
</comment>
<dbReference type="NCBIfam" id="TIGR03071">
    <property type="entry name" value="couple_hipA"/>
    <property type="match status" value="1"/>
</dbReference>
<evidence type="ECO:0000313" key="3">
    <source>
        <dbReference type="Proteomes" id="UP001560573"/>
    </source>
</evidence>
<keyword evidence="3" id="KW-1185">Reference proteome</keyword>
<feature type="domain" description="HipA N-terminal subdomain 1" evidence="1">
    <location>
        <begin position="6"/>
        <end position="102"/>
    </location>
</feature>
<proteinExistence type="predicted"/>
<organism evidence="2 3">
    <name type="scientific">Danxiaibacter flavus</name>
    <dbReference type="NCBI Taxonomy" id="3049108"/>
    <lineage>
        <taxon>Bacteria</taxon>
        <taxon>Pseudomonadati</taxon>
        <taxon>Bacteroidota</taxon>
        <taxon>Chitinophagia</taxon>
        <taxon>Chitinophagales</taxon>
        <taxon>Chitinophagaceae</taxon>
        <taxon>Danxiaibacter</taxon>
    </lineage>
</organism>
<protein>
    <submittedName>
        <fullName evidence="2">HipA N-terminal domain-containing protein</fullName>
    </submittedName>
</protein>
<dbReference type="PANTHER" id="PTHR37419:SF6">
    <property type="entry name" value="KINASE HI_0665-RELATED"/>
    <property type="match status" value="1"/>
</dbReference>
<dbReference type="Proteomes" id="UP001560573">
    <property type="component" value="Unassembled WGS sequence"/>
</dbReference>
<dbReference type="Pfam" id="PF13657">
    <property type="entry name" value="Couple_hipA"/>
    <property type="match status" value="1"/>
</dbReference>
<dbReference type="InterPro" id="IPR052028">
    <property type="entry name" value="HipA_Ser/Thr_kinase"/>
</dbReference>
<reference evidence="2 3" key="1">
    <citation type="submission" date="2023-07" db="EMBL/GenBank/DDBJ databases">
        <authorList>
            <person name="Lian W.-H."/>
        </authorList>
    </citation>
    <scope>NUCLEOTIDE SEQUENCE [LARGE SCALE GENOMIC DNA]</scope>
    <source>
        <strain evidence="2 3">SYSU DXS3180</strain>
    </source>
</reference>